<feature type="transmembrane region" description="Helical" evidence="1">
    <location>
        <begin position="29"/>
        <end position="53"/>
    </location>
</feature>
<gene>
    <name evidence="2" type="ORF">SAMN05216313_13736</name>
</gene>
<dbReference type="AlphaFoldDB" id="A0A1I0JYF0"/>
<keyword evidence="1" id="KW-0812">Transmembrane</keyword>
<organism evidence="2 3">
    <name type="scientific">Enterocloster lavalensis</name>
    <dbReference type="NCBI Taxonomy" id="460384"/>
    <lineage>
        <taxon>Bacteria</taxon>
        <taxon>Bacillati</taxon>
        <taxon>Bacillota</taxon>
        <taxon>Clostridia</taxon>
        <taxon>Lachnospirales</taxon>
        <taxon>Lachnospiraceae</taxon>
        <taxon>Enterocloster</taxon>
    </lineage>
</organism>
<reference evidence="3" key="1">
    <citation type="submission" date="2016-10" db="EMBL/GenBank/DDBJ databases">
        <authorList>
            <person name="Varghese N."/>
            <person name="Submissions S."/>
        </authorList>
    </citation>
    <scope>NUCLEOTIDE SEQUENCE [LARGE SCALE GENOMIC DNA]</scope>
    <source>
        <strain evidence="3">NLAE-zl-G277</strain>
    </source>
</reference>
<evidence type="ECO:0000313" key="3">
    <source>
        <dbReference type="Proteomes" id="UP000198508"/>
    </source>
</evidence>
<dbReference type="RefSeq" id="WP_092370195.1">
    <property type="nucleotide sequence ID" value="NZ_CABJCG010000006.1"/>
</dbReference>
<keyword evidence="1" id="KW-0472">Membrane</keyword>
<keyword evidence="3" id="KW-1185">Reference proteome</keyword>
<protein>
    <submittedName>
        <fullName evidence="2">Uncharacterized protein</fullName>
    </submittedName>
</protein>
<accession>A0A1I0JYF0</accession>
<evidence type="ECO:0000313" key="2">
    <source>
        <dbReference type="EMBL" id="SEU15102.1"/>
    </source>
</evidence>
<name>A0A1I0JYF0_9FIRM</name>
<dbReference type="Proteomes" id="UP000198508">
    <property type="component" value="Unassembled WGS sequence"/>
</dbReference>
<feature type="transmembrane region" description="Helical" evidence="1">
    <location>
        <begin position="59"/>
        <end position="83"/>
    </location>
</feature>
<proteinExistence type="predicted"/>
<dbReference type="EMBL" id="FOIM01000037">
    <property type="protein sequence ID" value="SEU15102.1"/>
    <property type="molecule type" value="Genomic_DNA"/>
</dbReference>
<dbReference type="STRING" id="460384.SAMN05216313_13736"/>
<keyword evidence="1" id="KW-1133">Transmembrane helix</keyword>
<sequence>MKQMDEAFRKKCISKGGSYLEKRRSIGGVGAGIVAGSAVLLAAAILLLLMMAASGNADLIVMGVVLGGGISLFCLAFILLGIFMNKKRRAGYMEYFVKHTGYSREELEAFDREVLLPDSLYSTTDGKLRSNSALACDLVTRNWLSMAIHEPVRVTDVAVAFYADEVAYASNKWEHVMFVLLSHGELVHQQCKEEYAMDLIQELKKRNPGLICSRCFKVDGKLVDCIKEPKQAARLYCEAMGAR</sequence>
<evidence type="ECO:0000256" key="1">
    <source>
        <dbReference type="SAM" id="Phobius"/>
    </source>
</evidence>